<dbReference type="AlphaFoldDB" id="A0A9N9P8M5"/>
<proteinExistence type="predicted"/>
<gene>
    <name evidence="1" type="ORF">CPELLU_LOCUS17407</name>
</gene>
<dbReference type="EMBL" id="CAJVQA010029477">
    <property type="protein sequence ID" value="CAG8797050.1"/>
    <property type="molecule type" value="Genomic_DNA"/>
</dbReference>
<accession>A0A9N9P8M5</accession>
<feature type="non-terminal residue" evidence="1">
    <location>
        <position position="61"/>
    </location>
</feature>
<organism evidence="1 2">
    <name type="scientific">Cetraspora pellucida</name>
    <dbReference type="NCBI Taxonomy" id="1433469"/>
    <lineage>
        <taxon>Eukaryota</taxon>
        <taxon>Fungi</taxon>
        <taxon>Fungi incertae sedis</taxon>
        <taxon>Mucoromycota</taxon>
        <taxon>Glomeromycotina</taxon>
        <taxon>Glomeromycetes</taxon>
        <taxon>Diversisporales</taxon>
        <taxon>Gigasporaceae</taxon>
        <taxon>Cetraspora</taxon>
    </lineage>
</organism>
<protein>
    <submittedName>
        <fullName evidence="1">15251_t:CDS:1</fullName>
    </submittedName>
</protein>
<evidence type="ECO:0000313" key="1">
    <source>
        <dbReference type="EMBL" id="CAG8797050.1"/>
    </source>
</evidence>
<evidence type="ECO:0000313" key="2">
    <source>
        <dbReference type="Proteomes" id="UP000789759"/>
    </source>
</evidence>
<sequence length="61" mass="6938">FDSLIPIITAQQNIQAALNIMIATPKKLTSNLTFLYQLKREVADLYTNTNSDIKRDLLITE</sequence>
<comment type="caution">
    <text evidence="1">The sequence shown here is derived from an EMBL/GenBank/DDBJ whole genome shotgun (WGS) entry which is preliminary data.</text>
</comment>
<keyword evidence="2" id="KW-1185">Reference proteome</keyword>
<dbReference type="Proteomes" id="UP000789759">
    <property type="component" value="Unassembled WGS sequence"/>
</dbReference>
<reference evidence="1" key="1">
    <citation type="submission" date="2021-06" db="EMBL/GenBank/DDBJ databases">
        <authorList>
            <person name="Kallberg Y."/>
            <person name="Tangrot J."/>
            <person name="Rosling A."/>
        </authorList>
    </citation>
    <scope>NUCLEOTIDE SEQUENCE</scope>
    <source>
        <strain evidence="1">FL966</strain>
    </source>
</reference>
<name>A0A9N9P8M5_9GLOM</name>